<dbReference type="EMBL" id="CP003130">
    <property type="protein sequence ID" value="AEU37282.1"/>
    <property type="molecule type" value="Genomic_DNA"/>
</dbReference>
<dbReference type="STRING" id="682795.AciX8_2979"/>
<dbReference type="OrthoDB" id="291968at2"/>
<evidence type="ECO:0000313" key="3">
    <source>
        <dbReference type="Proteomes" id="UP000007113"/>
    </source>
</evidence>
<dbReference type="HOGENOM" id="CLU_1924613_0_0_0"/>
<feature type="transmembrane region" description="Helical" evidence="1">
    <location>
        <begin position="109"/>
        <end position="129"/>
    </location>
</feature>
<dbReference type="KEGG" id="gma:AciX8_2979"/>
<sequence>MSDKEELRCILLDILRMGLLRIRVLGWNGKLEECAAEADRLHNLPDMIREMNIESILYYHNFELPYSMQRMANPGPYEADWRRLGVVLNRMQSRGSKTQGVIRFFGKLLGVRMMLIVVALLLLIGYGIFAK</sequence>
<protein>
    <submittedName>
        <fullName evidence="2">Uncharacterized protein</fullName>
    </submittedName>
</protein>
<reference evidence="2 3" key="1">
    <citation type="submission" date="2011-11" db="EMBL/GenBank/DDBJ databases">
        <title>Complete sequence of Granulicella mallensis MP5ACTX8.</title>
        <authorList>
            <consortium name="US DOE Joint Genome Institute"/>
            <person name="Lucas S."/>
            <person name="Copeland A."/>
            <person name="Lapidus A."/>
            <person name="Cheng J.-F."/>
            <person name="Goodwin L."/>
            <person name="Pitluck S."/>
            <person name="Peters L."/>
            <person name="Lu M."/>
            <person name="Detter J.C."/>
            <person name="Han C."/>
            <person name="Tapia R."/>
            <person name="Land M."/>
            <person name="Hauser L."/>
            <person name="Kyrpides N."/>
            <person name="Ivanova N."/>
            <person name="Mikhailova N."/>
            <person name="Pagani I."/>
            <person name="Rawat S."/>
            <person name="Mannisto M."/>
            <person name="Haggblom M."/>
            <person name="Woyke T."/>
        </authorList>
    </citation>
    <scope>NUCLEOTIDE SEQUENCE [LARGE SCALE GENOMIC DNA]</scope>
    <source>
        <strain evidence="3">ATCC BAA-1857 / DSM 23137 / MP5ACTX8</strain>
    </source>
</reference>
<proteinExistence type="predicted"/>
<evidence type="ECO:0000313" key="2">
    <source>
        <dbReference type="EMBL" id="AEU37282.1"/>
    </source>
</evidence>
<evidence type="ECO:0000256" key="1">
    <source>
        <dbReference type="SAM" id="Phobius"/>
    </source>
</evidence>
<gene>
    <name evidence="2" type="ordered locus">AciX8_2979</name>
</gene>
<dbReference type="AlphaFoldDB" id="G8NQQ6"/>
<dbReference type="RefSeq" id="WP_014266159.1">
    <property type="nucleotide sequence ID" value="NC_016631.1"/>
</dbReference>
<keyword evidence="3" id="KW-1185">Reference proteome</keyword>
<name>G8NQQ6_GRAMM</name>
<keyword evidence="1" id="KW-0472">Membrane</keyword>
<keyword evidence="1" id="KW-0812">Transmembrane</keyword>
<keyword evidence="1" id="KW-1133">Transmembrane helix</keyword>
<accession>G8NQQ6</accession>
<organism evidence="2 3">
    <name type="scientific">Granulicella mallensis (strain ATCC BAA-1857 / DSM 23137 / MP5ACTX8)</name>
    <dbReference type="NCBI Taxonomy" id="682795"/>
    <lineage>
        <taxon>Bacteria</taxon>
        <taxon>Pseudomonadati</taxon>
        <taxon>Acidobacteriota</taxon>
        <taxon>Terriglobia</taxon>
        <taxon>Terriglobales</taxon>
        <taxon>Acidobacteriaceae</taxon>
        <taxon>Granulicella</taxon>
    </lineage>
</organism>
<dbReference type="Proteomes" id="UP000007113">
    <property type="component" value="Chromosome"/>
</dbReference>